<sequence length="98" mass="10528">MIGNIIGWCVFGLIVGAIVRALSPNDNVQGCLPTIAVGVGGSFTGGMIWYLLFGSEEVGIQPSGFIGAILGGLVMLWALRWFTHRQINSRGDFESRED</sequence>
<feature type="transmembrane region" description="Helical" evidence="1">
    <location>
        <begin position="30"/>
        <end position="52"/>
    </location>
</feature>
<feature type="transmembrane region" description="Helical" evidence="1">
    <location>
        <begin position="64"/>
        <end position="82"/>
    </location>
</feature>
<name>A0A517N0R8_9BACT</name>
<evidence type="ECO:0000313" key="3">
    <source>
        <dbReference type="Proteomes" id="UP000319852"/>
    </source>
</evidence>
<evidence type="ECO:0000313" key="2">
    <source>
        <dbReference type="EMBL" id="QDT00730.1"/>
    </source>
</evidence>
<dbReference type="EMBL" id="CP036263">
    <property type="protein sequence ID" value="QDT00730.1"/>
    <property type="molecule type" value="Genomic_DNA"/>
</dbReference>
<organism evidence="2 3">
    <name type="scientific">Adhaeretor mobilis</name>
    <dbReference type="NCBI Taxonomy" id="1930276"/>
    <lineage>
        <taxon>Bacteria</taxon>
        <taxon>Pseudomonadati</taxon>
        <taxon>Planctomycetota</taxon>
        <taxon>Planctomycetia</taxon>
        <taxon>Pirellulales</taxon>
        <taxon>Lacipirellulaceae</taxon>
        <taxon>Adhaeretor</taxon>
    </lineage>
</organism>
<evidence type="ECO:0000256" key="1">
    <source>
        <dbReference type="SAM" id="Phobius"/>
    </source>
</evidence>
<keyword evidence="1" id="KW-1133">Transmembrane helix</keyword>
<evidence type="ECO:0008006" key="4">
    <source>
        <dbReference type="Google" id="ProtNLM"/>
    </source>
</evidence>
<feature type="transmembrane region" description="Helical" evidence="1">
    <location>
        <begin position="5"/>
        <end position="23"/>
    </location>
</feature>
<keyword evidence="3" id="KW-1185">Reference proteome</keyword>
<dbReference type="RefSeq" id="WP_218932105.1">
    <property type="nucleotide sequence ID" value="NZ_CP036263.1"/>
</dbReference>
<dbReference type="KEGG" id="amob:HG15A2_40700"/>
<dbReference type="AlphaFoldDB" id="A0A517N0R8"/>
<dbReference type="Proteomes" id="UP000319852">
    <property type="component" value="Chromosome"/>
</dbReference>
<keyword evidence="1" id="KW-0812">Transmembrane</keyword>
<accession>A0A517N0R8</accession>
<gene>
    <name evidence="2" type="ORF">HG15A2_40700</name>
</gene>
<protein>
    <recommendedName>
        <fullName evidence="4">GlsB/YeaQ/YmgE family stress response membrane protein</fullName>
    </recommendedName>
</protein>
<keyword evidence="1" id="KW-0472">Membrane</keyword>
<proteinExistence type="predicted"/>
<reference evidence="2 3" key="1">
    <citation type="submission" date="2019-02" db="EMBL/GenBank/DDBJ databases">
        <title>Deep-cultivation of Planctomycetes and their phenomic and genomic characterization uncovers novel biology.</title>
        <authorList>
            <person name="Wiegand S."/>
            <person name="Jogler M."/>
            <person name="Boedeker C."/>
            <person name="Pinto D."/>
            <person name="Vollmers J."/>
            <person name="Rivas-Marin E."/>
            <person name="Kohn T."/>
            <person name="Peeters S.H."/>
            <person name="Heuer A."/>
            <person name="Rast P."/>
            <person name="Oberbeckmann S."/>
            <person name="Bunk B."/>
            <person name="Jeske O."/>
            <person name="Meyerdierks A."/>
            <person name="Storesund J.E."/>
            <person name="Kallscheuer N."/>
            <person name="Luecker S."/>
            <person name="Lage O.M."/>
            <person name="Pohl T."/>
            <person name="Merkel B.J."/>
            <person name="Hornburger P."/>
            <person name="Mueller R.-W."/>
            <person name="Bruemmer F."/>
            <person name="Labrenz M."/>
            <person name="Spormann A.M."/>
            <person name="Op den Camp H."/>
            <person name="Overmann J."/>
            <person name="Amann R."/>
            <person name="Jetten M.S.M."/>
            <person name="Mascher T."/>
            <person name="Medema M.H."/>
            <person name="Devos D.P."/>
            <person name="Kaster A.-K."/>
            <person name="Ovreas L."/>
            <person name="Rohde M."/>
            <person name="Galperin M.Y."/>
            <person name="Jogler C."/>
        </authorList>
    </citation>
    <scope>NUCLEOTIDE SEQUENCE [LARGE SCALE GENOMIC DNA]</scope>
    <source>
        <strain evidence="2 3">HG15A2</strain>
    </source>
</reference>